<keyword evidence="4" id="KW-0677">Repeat</keyword>
<protein>
    <submittedName>
        <fullName evidence="9">Zinc finger protein 330</fullName>
    </submittedName>
</protein>
<dbReference type="Proteomes" id="UP000008909">
    <property type="component" value="Unassembled WGS sequence"/>
</dbReference>
<evidence type="ECO:0000313" key="10">
    <source>
        <dbReference type="Proteomes" id="UP000008909"/>
    </source>
</evidence>
<keyword evidence="3" id="KW-0479">Metal-binding</keyword>
<keyword evidence="10" id="KW-1185">Reference proteome</keyword>
<reference key="2">
    <citation type="submission" date="2011-10" db="EMBL/GenBank/DDBJ databases">
        <title>The genome and transcriptome sequence of Clonorchis sinensis provide insights into the carcinogenic liver fluke.</title>
        <authorList>
            <person name="Wang X."/>
            <person name="Huang Y."/>
            <person name="Chen W."/>
            <person name="Liu H."/>
            <person name="Guo L."/>
            <person name="Chen Y."/>
            <person name="Luo F."/>
            <person name="Zhou W."/>
            <person name="Sun J."/>
            <person name="Mao Q."/>
            <person name="Liang P."/>
            <person name="Zhou C."/>
            <person name="Tian Y."/>
            <person name="Men J."/>
            <person name="Lv X."/>
            <person name="Huang L."/>
            <person name="Zhou J."/>
            <person name="Hu Y."/>
            <person name="Li R."/>
            <person name="Zhang F."/>
            <person name="Lei H."/>
            <person name="Li X."/>
            <person name="Hu X."/>
            <person name="Liang C."/>
            <person name="Xu J."/>
            <person name="Wu Z."/>
            <person name="Yu X."/>
        </authorList>
    </citation>
    <scope>NUCLEOTIDE SEQUENCE</scope>
    <source>
        <strain>Henan</strain>
    </source>
</reference>
<dbReference type="EMBL" id="DF143023">
    <property type="protein sequence ID" value="GAA50226.1"/>
    <property type="molecule type" value="Genomic_DNA"/>
</dbReference>
<name>G7YB92_CLOSI</name>
<feature type="region of interest" description="Disordered" evidence="8">
    <location>
        <begin position="376"/>
        <end position="427"/>
    </location>
</feature>
<dbReference type="GO" id="GO:0005730">
    <property type="term" value="C:nucleolus"/>
    <property type="evidence" value="ECO:0007669"/>
    <property type="project" value="UniProtKB-SubCell"/>
</dbReference>
<evidence type="ECO:0000256" key="2">
    <source>
        <dbReference type="ARBA" id="ARBA00007212"/>
    </source>
</evidence>
<comment type="similarity">
    <text evidence="2">Belongs to the NOA36 family.</text>
</comment>
<feature type="compositionally biased region" description="Acidic residues" evidence="8">
    <location>
        <begin position="389"/>
        <end position="403"/>
    </location>
</feature>
<dbReference type="AlphaFoldDB" id="G7YB92"/>
<evidence type="ECO:0000256" key="3">
    <source>
        <dbReference type="ARBA" id="ARBA00022723"/>
    </source>
</evidence>
<keyword evidence="7" id="KW-0539">Nucleus</keyword>
<evidence type="ECO:0000256" key="6">
    <source>
        <dbReference type="ARBA" id="ARBA00022833"/>
    </source>
</evidence>
<dbReference type="InterPro" id="IPR010531">
    <property type="entry name" value="NOA36"/>
</dbReference>
<dbReference type="PANTHER" id="PTHR13214:SF1">
    <property type="entry name" value="ZINC FINGER PROTEIN 330"/>
    <property type="match status" value="1"/>
</dbReference>
<comment type="subcellular location">
    <subcellularLocation>
        <location evidence="1">Nucleus</location>
        <location evidence="1">Nucleolus</location>
    </subcellularLocation>
</comment>
<proteinExistence type="inferred from homology"/>
<keyword evidence="6" id="KW-0862">Zinc</keyword>
<keyword evidence="5" id="KW-0863">Zinc-finger</keyword>
<organism evidence="9 10">
    <name type="scientific">Clonorchis sinensis</name>
    <name type="common">Chinese liver fluke</name>
    <dbReference type="NCBI Taxonomy" id="79923"/>
    <lineage>
        <taxon>Eukaryota</taxon>
        <taxon>Metazoa</taxon>
        <taxon>Spiralia</taxon>
        <taxon>Lophotrochozoa</taxon>
        <taxon>Platyhelminthes</taxon>
        <taxon>Trematoda</taxon>
        <taxon>Digenea</taxon>
        <taxon>Opisthorchiida</taxon>
        <taxon>Opisthorchiata</taxon>
        <taxon>Opisthorchiidae</taxon>
        <taxon>Clonorchis</taxon>
    </lineage>
</organism>
<accession>G7YB92</accession>
<evidence type="ECO:0000256" key="1">
    <source>
        <dbReference type="ARBA" id="ARBA00004604"/>
    </source>
</evidence>
<evidence type="ECO:0000256" key="5">
    <source>
        <dbReference type="ARBA" id="ARBA00022771"/>
    </source>
</evidence>
<dbReference type="GO" id="GO:0008270">
    <property type="term" value="F:zinc ion binding"/>
    <property type="evidence" value="ECO:0007669"/>
    <property type="project" value="UniProtKB-KW"/>
</dbReference>
<reference evidence="9" key="1">
    <citation type="journal article" date="2011" name="Genome Biol.">
        <title>The draft genome of the carcinogenic human liver fluke Clonorchis sinensis.</title>
        <authorList>
            <person name="Wang X."/>
            <person name="Chen W."/>
            <person name="Huang Y."/>
            <person name="Sun J."/>
            <person name="Men J."/>
            <person name="Liu H."/>
            <person name="Luo F."/>
            <person name="Guo L."/>
            <person name="Lv X."/>
            <person name="Deng C."/>
            <person name="Zhou C."/>
            <person name="Fan Y."/>
            <person name="Li X."/>
            <person name="Huang L."/>
            <person name="Hu Y."/>
            <person name="Liang C."/>
            <person name="Hu X."/>
            <person name="Xu J."/>
            <person name="Yu X."/>
        </authorList>
    </citation>
    <scope>NUCLEOTIDE SEQUENCE [LARGE SCALE GENOMIC DNA]</scope>
    <source>
        <strain evidence="9">Henan</strain>
    </source>
</reference>
<dbReference type="PANTHER" id="PTHR13214">
    <property type="entry name" value="ZINC FINGER PROTEIN 330"/>
    <property type="match status" value="1"/>
</dbReference>
<gene>
    <name evidence="9" type="ORF">CLF_104258</name>
</gene>
<evidence type="ECO:0000256" key="7">
    <source>
        <dbReference type="ARBA" id="ARBA00023242"/>
    </source>
</evidence>
<sequence length="427" mass="48215">MRTASVNVRSDISARLFDTGRSAQTVHIDFQTDFPRSRRIHNPQEGPDNYEDMGLGFLKAIVMKQELQFLSRLEATIRYSSSSFANVLPLKRKSLGVNGAICDFCEGWVCHSSNCINTHCCGCPMRDAVCIECDRTWQEHGGRMFECAYCQRTLCEDDQFEHQASCQRLEAESYKCPSCNRLGSNTCLRCKVTFCDDHAKRKGVKYERGKAIPCPKCGHGLTDSYSLSVSIQTFSINVRIVTWQPPTANQPWTQFGHLVISPQWRATIQDYRSFWSRQLDFSYAMMRARLTMCRSSFRKQLAAQPTPWGSGDSPLNSLICSYHVIHITVVITGSSGYDAIYQLRLPVISVAARSYEYGRQTCPDEDSDNEGNYYYSGFSSMADNRSSSEEDDQPMESDETSTDEADKSDTETCGATARLKQLELNAD</sequence>
<evidence type="ECO:0000256" key="8">
    <source>
        <dbReference type="SAM" id="MobiDB-lite"/>
    </source>
</evidence>
<evidence type="ECO:0000256" key="4">
    <source>
        <dbReference type="ARBA" id="ARBA00022737"/>
    </source>
</evidence>
<dbReference type="Pfam" id="PF06524">
    <property type="entry name" value="NOA36"/>
    <property type="match status" value="1"/>
</dbReference>
<evidence type="ECO:0000313" key="9">
    <source>
        <dbReference type="EMBL" id="GAA50226.1"/>
    </source>
</evidence>